<dbReference type="InterPro" id="IPR017896">
    <property type="entry name" value="4Fe4S_Fe-S-bd"/>
</dbReference>
<evidence type="ECO:0000313" key="5">
    <source>
        <dbReference type="EMBL" id="KPL76119.1"/>
    </source>
</evidence>
<dbReference type="AlphaFoldDB" id="A0A0P6X3Z8"/>
<feature type="domain" description="4Fe-4S ferredoxin-type" evidence="4">
    <location>
        <begin position="737"/>
        <end position="766"/>
    </location>
</feature>
<dbReference type="Pfam" id="PF07992">
    <property type="entry name" value="Pyr_redox_2"/>
    <property type="match status" value="1"/>
</dbReference>
<dbReference type="InterPro" id="IPR002489">
    <property type="entry name" value="Glu_synth_asu_C"/>
</dbReference>
<keyword evidence="2" id="KW-0408">Iron</keyword>
<dbReference type="STRING" id="1134406.ADN00_12330"/>
<dbReference type="RefSeq" id="WP_075063316.1">
    <property type="nucleotide sequence ID" value="NZ_LGCL01000026.1"/>
</dbReference>
<dbReference type="InterPro" id="IPR028261">
    <property type="entry name" value="DPD_II"/>
</dbReference>
<dbReference type="GO" id="GO:0051536">
    <property type="term" value="F:iron-sulfur cluster binding"/>
    <property type="evidence" value="ECO:0007669"/>
    <property type="project" value="UniProtKB-KW"/>
</dbReference>
<dbReference type="PROSITE" id="PS51379">
    <property type="entry name" value="4FE4S_FER_2"/>
    <property type="match status" value="1"/>
</dbReference>
<dbReference type="PRINTS" id="PR00368">
    <property type="entry name" value="FADPNR"/>
</dbReference>
<evidence type="ECO:0000313" key="6">
    <source>
        <dbReference type="Proteomes" id="UP000050417"/>
    </source>
</evidence>
<dbReference type="EMBL" id="LGCL01000026">
    <property type="protein sequence ID" value="KPL76119.1"/>
    <property type="molecule type" value="Genomic_DNA"/>
</dbReference>
<dbReference type="Gene3D" id="3.50.50.60">
    <property type="entry name" value="FAD/NAD(P)-binding domain"/>
    <property type="match status" value="1"/>
</dbReference>
<reference evidence="5 6" key="1">
    <citation type="submission" date="2015-07" db="EMBL/GenBank/DDBJ databases">
        <title>Genome sequence of Ornatilinea apprima DSM 23815.</title>
        <authorList>
            <person name="Hemp J."/>
            <person name="Ward L.M."/>
            <person name="Pace L.A."/>
            <person name="Fischer W.W."/>
        </authorList>
    </citation>
    <scope>NUCLEOTIDE SEQUENCE [LARGE SCALE GENOMIC DNA]</scope>
    <source>
        <strain evidence="5 6">P3M-1</strain>
    </source>
</reference>
<dbReference type="Proteomes" id="UP000050417">
    <property type="component" value="Unassembled WGS sequence"/>
</dbReference>
<dbReference type="Pfam" id="PF12838">
    <property type="entry name" value="Fer4_7"/>
    <property type="match status" value="1"/>
</dbReference>
<dbReference type="Gene3D" id="3.40.50.720">
    <property type="entry name" value="NAD(P)-binding Rossmann-like Domain"/>
    <property type="match status" value="1"/>
</dbReference>
<dbReference type="GO" id="GO:0046872">
    <property type="term" value="F:metal ion binding"/>
    <property type="evidence" value="ECO:0007669"/>
    <property type="project" value="UniProtKB-KW"/>
</dbReference>
<dbReference type="PANTHER" id="PTHR43100">
    <property type="entry name" value="GLUTAMATE SYNTHASE [NADPH] SMALL CHAIN"/>
    <property type="match status" value="1"/>
</dbReference>
<dbReference type="Gene3D" id="3.30.70.20">
    <property type="match status" value="1"/>
</dbReference>
<dbReference type="SUPFAM" id="SSF54862">
    <property type="entry name" value="4Fe-4S ferredoxins"/>
    <property type="match status" value="1"/>
</dbReference>
<evidence type="ECO:0000259" key="4">
    <source>
        <dbReference type="PROSITE" id="PS51379"/>
    </source>
</evidence>
<dbReference type="PANTHER" id="PTHR43100:SF2">
    <property type="entry name" value="BNAA03G19380D PROTEIN"/>
    <property type="match status" value="1"/>
</dbReference>
<dbReference type="Pfam" id="PF14691">
    <property type="entry name" value="Fer4_20"/>
    <property type="match status" value="1"/>
</dbReference>
<comment type="caution">
    <text evidence="5">The sequence shown here is derived from an EMBL/GenBank/DDBJ whole genome shotgun (WGS) entry which is preliminary data.</text>
</comment>
<dbReference type="PRINTS" id="PR00469">
    <property type="entry name" value="PNDRDTASEII"/>
</dbReference>
<keyword evidence="3" id="KW-0411">Iron-sulfur</keyword>
<dbReference type="InterPro" id="IPR017900">
    <property type="entry name" value="4Fe4S_Fe_S_CS"/>
</dbReference>
<organism evidence="5 6">
    <name type="scientific">Ornatilinea apprima</name>
    <dbReference type="NCBI Taxonomy" id="1134406"/>
    <lineage>
        <taxon>Bacteria</taxon>
        <taxon>Bacillati</taxon>
        <taxon>Chloroflexota</taxon>
        <taxon>Anaerolineae</taxon>
        <taxon>Anaerolineales</taxon>
        <taxon>Anaerolineaceae</taxon>
        <taxon>Ornatilinea</taxon>
    </lineage>
</organism>
<dbReference type="InterPro" id="IPR036485">
    <property type="entry name" value="Glu_synth_asu_C_sf"/>
</dbReference>
<dbReference type="Gene3D" id="2.160.20.60">
    <property type="entry name" value="Glutamate synthase, alpha subunit, C-terminal domain"/>
    <property type="match status" value="1"/>
</dbReference>
<evidence type="ECO:0000256" key="2">
    <source>
        <dbReference type="ARBA" id="ARBA00023004"/>
    </source>
</evidence>
<evidence type="ECO:0000256" key="1">
    <source>
        <dbReference type="ARBA" id="ARBA00022723"/>
    </source>
</evidence>
<protein>
    <recommendedName>
        <fullName evidence="4">4Fe-4S ferredoxin-type domain-containing protein</fullName>
    </recommendedName>
</protein>
<dbReference type="OrthoDB" id="9803192at2"/>
<dbReference type="Gene3D" id="1.10.1060.10">
    <property type="entry name" value="Alpha-helical ferredoxin"/>
    <property type="match status" value="1"/>
</dbReference>
<keyword evidence="1" id="KW-0479">Metal-binding</keyword>
<dbReference type="Pfam" id="PF01493">
    <property type="entry name" value="GXGXG"/>
    <property type="match status" value="1"/>
</dbReference>
<proteinExistence type="predicted"/>
<dbReference type="GO" id="GO:0016491">
    <property type="term" value="F:oxidoreductase activity"/>
    <property type="evidence" value="ECO:0007669"/>
    <property type="project" value="InterPro"/>
</dbReference>
<keyword evidence="6" id="KW-1185">Reference proteome</keyword>
<gene>
    <name evidence="5" type="ORF">ADN00_12330</name>
</gene>
<dbReference type="InterPro" id="IPR023753">
    <property type="entry name" value="FAD/NAD-binding_dom"/>
</dbReference>
<dbReference type="InterPro" id="IPR051394">
    <property type="entry name" value="Glutamate_Synthase"/>
</dbReference>
<name>A0A0P6X3Z8_9CHLR</name>
<accession>A0A0P6X3Z8</accession>
<sequence>MNHEFKISTYQNNQRVSTRDMLQQIYAALQNGVTEFEIDASGQHNIGGPLWSPDGEELHFTVRHPGQRVGSMGMPGTHIRVEGSAPADVGWLNAGASITVLGDGGDTTGHCAAGGVIYIAGRAGTRTGSLMKFDPDYPAPQLWVLKNTGSFSFEFMGGGYAIVCGLGCEDLPSVIGDHSCAGMVGGVVYVRGPVSGLPDSVVRTQLNEEDWQFLGEGIPRFLEAIGQPDLLPTLLNRAEWQKITAKPAGVAHHTHLSVEEFRATRWISGGLFGDVVEDHGKVIPLVSTGSFRAYSPVWSNAEYAAPCEYACPAGIPTQQRIHLLRKGKIREALELVLQYSPFPASVCGSACPNPCMTACSRGAIDYPILINELGRRSLEIPAPEPVWPLNKHIAVIGSGVGGLSAAWQLALKGYKVTIYERSTSLGGKMFHAIPHDRLEKDVVMKEIRRILSLGVKVEYGVDVTPQRFNEIYAASDGVIVATGAHSPRSMNFSGSEHTYSALDYLTSVNQSDTLISVRDKSVVVVGAGDVGMDVCCTAWKEGARSVTAIDIQKPASSPRELQAALKKGTQILWPREISSYHNRKLTFKDHDPLYADVVILCIGEIPDTEFVPEFLPRVRGKWLAVDECGRTSDPKIYAIGDVVRPGLLAEAIGAGRIAALTLDASLRGEVFETRRKTQIPRDYLELIYFPPRVSPPKDPLSEADRCISCGTCRDCQICVHICEQQAISRHENLDGSVEYRVDDERCIGCGFCAAACPCGIWGMVPNLIGGKERE</sequence>
<evidence type="ECO:0000256" key="3">
    <source>
        <dbReference type="ARBA" id="ARBA00023014"/>
    </source>
</evidence>
<dbReference type="SUPFAM" id="SSF69336">
    <property type="entry name" value="Alpha subunit of glutamate synthase, C-terminal domain"/>
    <property type="match status" value="1"/>
</dbReference>
<dbReference type="InterPro" id="IPR009051">
    <property type="entry name" value="Helical_ferredxn"/>
</dbReference>
<dbReference type="PATRIC" id="fig|1134406.4.peg.3946"/>
<dbReference type="PROSITE" id="PS00198">
    <property type="entry name" value="4FE4S_FER_1"/>
    <property type="match status" value="1"/>
</dbReference>
<dbReference type="SUPFAM" id="SSF51905">
    <property type="entry name" value="FAD/NAD(P)-binding domain"/>
    <property type="match status" value="1"/>
</dbReference>
<dbReference type="InterPro" id="IPR036188">
    <property type="entry name" value="FAD/NAD-bd_sf"/>
</dbReference>